<dbReference type="AlphaFoldDB" id="A0A6I6F5P1"/>
<reference evidence="1 2" key="1">
    <citation type="submission" date="2019-12" db="EMBL/GenBank/DDBJ databases">
        <title>Genome sequenceing of Clostridium bovifaecis.</title>
        <authorList>
            <person name="Yao Y."/>
        </authorList>
    </citation>
    <scope>NUCLEOTIDE SEQUENCE [LARGE SCALE GENOMIC DNA]</scope>
    <source>
        <strain evidence="1 2">BXX</strain>
    </source>
</reference>
<evidence type="ECO:0000313" key="1">
    <source>
        <dbReference type="EMBL" id="QGU96534.1"/>
    </source>
</evidence>
<protein>
    <submittedName>
        <fullName evidence="1">Uncharacterized protein</fullName>
    </submittedName>
</protein>
<dbReference type="EMBL" id="CP046522">
    <property type="protein sequence ID" value="QGU96534.1"/>
    <property type="molecule type" value="Genomic_DNA"/>
</dbReference>
<gene>
    <name evidence="1" type="ORF">GOM49_16755</name>
</gene>
<name>A0A6I6F5P1_9CLOT</name>
<accession>A0A6I6F5P1</accession>
<evidence type="ECO:0000313" key="2">
    <source>
        <dbReference type="Proteomes" id="UP000422764"/>
    </source>
</evidence>
<dbReference type="Proteomes" id="UP000422764">
    <property type="component" value="Chromosome"/>
</dbReference>
<organism evidence="1 2">
    <name type="scientific">Clostridium bovifaecis</name>
    <dbReference type="NCBI Taxonomy" id="2184719"/>
    <lineage>
        <taxon>Bacteria</taxon>
        <taxon>Bacillati</taxon>
        <taxon>Bacillota</taxon>
        <taxon>Clostridia</taxon>
        <taxon>Eubacteriales</taxon>
        <taxon>Clostridiaceae</taxon>
        <taxon>Clostridium</taxon>
    </lineage>
</organism>
<sequence>MYTMPYINFEDLEDIDEEDFEDSLEQMYPSTYRRIYPWVHYHCCDMEVKYGREYEPRKEDLDEISKTIYNKVKDEFEDYEKDEDDNHRVEIGYPYGRRGIEDLVRILLIQELLRRRPRRRDRRRRRRRRPSYPPYYGY</sequence>
<keyword evidence="2" id="KW-1185">Reference proteome</keyword>
<proteinExistence type="predicted"/>